<dbReference type="SUPFAM" id="SSF47986">
    <property type="entry name" value="DEATH domain"/>
    <property type="match status" value="2"/>
</dbReference>
<dbReference type="AlphaFoldDB" id="C3XRZ2"/>
<dbReference type="Gene3D" id="1.10.533.10">
    <property type="entry name" value="Death Domain, Fas"/>
    <property type="match status" value="2"/>
</dbReference>
<feature type="region of interest" description="Disordered" evidence="1">
    <location>
        <begin position="441"/>
        <end position="464"/>
    </location>
</feature>
<dbReference type="InterPro" id="IPR039200">
    <property type="entry name" value="EDARADD"/>
</dbReference>
<evidence type="ECO:0000256" key="1">
    <source>
        <dbReference type="SAM" id="MobiDB-lite"/>
    </source>
</evidence>
<accession>C3XRZ2</accession>
<feature type="region of interest" description="Disordered" evidence="1">
    <location>
        <begin position="482"/>
        <end position="568"/>
    </location>
</feature>
<feature type="non-terminal residue" evidence="2">
    <location>
        <position position="693"/>
    </location>
</feature>
<feature type="compositionally biased region" description="Polar residues" evidence="1">
    <location>
        <begin position="214"/>
        <end position="227"/>
    </location>
</feature>
<feature type="compositionally biased region" description="Low complexity" evidence="1">
    <location>
        <begin position="501"/>
        <end position="536"/>
    </location>
</feature>
<feature type="region of interest" description="Disordered" evidence="1">
    <location>
        <begin position="260"/>
        <end position="356"/>
    </location>
</feature>
<dbReference type="STRING" id="7739.C3XRZ2"/>
<gene>
    <name evidence="2" type="ORF">BRAFLDRAFT_123928</name>
</gene>
<evidence type="ECO:0000313" key="2">
    <source>
        <dbReference type="EMBL" id="EEN69460.1"/>
    </source>
</evidence>
<dbReference type="InterPro" id="IPR011029">
    <property type="entry name" value="DEATH-like_dom_sf"/>
</dbReference>
<feature type="compositionally biased region" description="Polar residues" evidence="1">
    <location>
        <begin position="488"/>
        <end position="500"/>
    </location>
</feature>
<reference evidence="2" key="1">
    <citation type="journal article" date="2008" name="Nature">
        <title>The amphioxus genome and the evolution of the chordate karyotype.</title>
        <authorList>
            <consortium name="US DOE Joint Genome Institute (JGI-PGF)"/>
            <person name="Putnam N.H."/>
            <person name="Butts T."/>
            <person name="Ferrier D.E.K."/>
            <person name="Furlong R.F."/>
            <person name="Hellsten U."/>
            <person name="Kawashima T."/>
            <person name="Robinson-Rechavi M."/>
            <person name="Shoguchi E."/>
            <person name="Terry A."/>
            <person name="Yu J.-K."/>
            <person name="Benito-Gutierrez E.L."/>
            <person name="Dubchak I."/>
            <person name="Garcia-Fernandez J."/>
            <person name="Gibson-Brown J.J."/>
            <person name="Grigoriev I.V."/>
            <person name="Horton A.C."/>
            <person name="de Jong P.J."/>
            <person name="Jurka J."/>
            <person name="Kapitonov V.V."/>
            <person name="Kohara Y."/>
            <person name="Kuroki Y."/>
            <person name="Lindquist E."/>
            <person name="Lucas S."/>
            <person name="Osoegawa K."/>
            <person name="Pennacchio L.A."/>
            <person name="Salamov A.A."/>
            <person name="Satou Y."/>
            <person name="Sauka-Spengler T."/>
            <person name="Schmutz J."/>
            <person name="Shin-I T."/>
            <person name="Toyoda A."/>
            <person name="Bronner-Fraser M."/>
            <person name="Fujiyama A."/>
            <person name="Holland L.Z."/>
            <person name="Holland P.W.H."/>
            <person name="Satoh N."/>
            <person name="Rokhsar D.S."/>
        </authorList>
    </citation>
    <scope>NUCLEOTIDE SEQUENCE [LARGE SCALE GENOMIC DNA]</scope>
    <source>
        <strain evidence="2">S238N-H82</strain>
        <tissue evidence="2">Testes</tissue>
    </source>
</reference>
<sequence length="693" mass="75084">MQRQDIQEVRLIHAGEDQETLLKPLATGIEKYLKQQDLVTYETFTTHDAGSESVSEKVAEAIRDAKGKKIPSAVIISKKFLSTLFLNKNKDQLIELLVDDHSYSVLVPIWLGVDEEEIKRYSSRLASKRPVRGEHYTPHSHNFQILAETLVMAWLGKYIPSEGDDSIAENHPEHLRSREPVESEDPSSVEEQPVIDVSGEDTVDTRPSDLPRETATNTEGRPANLQQEENESASCAAAMAGSGLHTNYAEGLDKLDISEEGAKKGDGAGADPTQPHPSDLPNEAAASGEARLANQQQEEEGDSGCSDKAIGAGGCHMDPEKGLSYLNRDGIVPPNAFYVGTSDPSQDTPSPPQDPQAEYMVDLGQDILDDLKMKLDPQMPLIKNWRNFGSRNGLKNQDLNYIDYCARQGQSPTVAIFQKLSHLTIKKFKEDYLPNEAAASGEARLANQQQEEEGDSGCSDKAIGAGGCHMDPEKGLSYLNRDAEDSCHGSQGVPSMGSRNAATACAPAAAATRQPAAPIAGGEASAPTVPAGPAAAGEQVQARSAPGKPDKPKPANIPIGGPLNDSTDKELKSPIPVNGHDNKEHRCPTSEGIVPPNAFYVGTSDLSQGTPSPPQDPQAEYMVDLDQDILDDLKMKLDPQMPLIKNWRNFGSRNGIKNQELNYIDHCARQGQSPTVAIFQKLSHLTVKKFKED</sequence>
<feature type="region of interest" description="Disordered" evidence="1">
    <location>
        <begin position="165"/>
        <end position="236"/>
    </location>
</feature>
<dbReference type="EMBL" id="GG666456">
    <property type="protein sequence ID" value="EEN69460.1"/>
    <property type="molecule type" value="Genomic_DNA"/>
</dbReference>
<proteinExistence type="predicted"/>
<feature type="compositionally biased region" description="Basic and acidic residues" evidence="1">
    <location>
        <begin position="203"/>
        <end position="212"/>
    </location>
</feature>
<dbReference type="InParanoid" id="C3XRZ2"/>
<protein>
    <recommendedName>
        <fullName evidence="3">Death domain-containing protein</fullName>
    </recommendedName>
</protein>
<name>C3XRZ2_BRAFL</name>
<feature type="compositionally biased region" description="Basic and acidic residues" evidence="1">
    <location>
        <begin position="168"/>
        <end position="181"/>
    </location>
</feature>
<dbReference type="PANTHER" id="PTHR28469:SF1">
    <property type="entry name" value="ECTODYSPLASIN-A RECEPTOR-ASSOCIATED ADAPTER PROTEIN"/>
    <property type="match status" value="1"/>
</dbReference>
<organism>
    <name type="scientific">Branchiostoma floridae</name>
    <name type="common">Florida lancelet</name>
    <name type="synonym">Amphioxus</name>
    <dbReference type="NCBI Taxonomy" id="7739"/>
    <lineage>
        <taxon>Eukaryota</taxon>
        <taxon>Metazoa</taxon>
        <taxon>Chordata</taxon>
        <taxon>Cephalochordata</taxon>
        <taxon>Leptocardii</taxon>
        <taxon>Amphioxiformes</taxon>
        <taxon>Branchiostomatidae</taxon>
        <taxon>Branchiostoma</taxon>
    </lineage>
</organism>
<evidence type="ECO:0008006" key="3">
    <source>
        <dbReference type="Google" id="ProtNLM"/>
    </source>
</evidence>
<dbReference type="PANTHER" id="PTHR28469">
    <property type="entry name" value="ECTODYSPLASIN-A RECEPTOR-ASSOCIATED ADAPTER PROTEIN"/>
    <property type="match status" value="1"/>
</dbReference>